<evidence type="ECO:0000259" key="2">
    <source>
        <dbReference type="PROSITE" id="PS50943"/>
    </source>
</evidence>
<organism evidence="3 4">
    <name type="scientific">Tissierella praeacuta DSM 18095</name>
    <dbReference type="NCBI Taxonomy" id="1123404"/>
    <lineage>
        <taxon>Bacteria</taxon>
        <taxon>Bacillati</taxon>
        <taxon>Bacillota</taxon>
        <taxon>Tissierellia</taxon>
        <taxon>Tissierellales</taxon>
        <taxon>Tissierellaceae</taxon>
        <taxon>Tissierella</taxon>
    </lineage>
</organism>
<dbReference type="GO" id="GO:0003677">
    <property type="term" value="F:DNA binding"/>
    <property type="evidence" value="ECO:0007669"/>
    <property type="project" value="UniProtKB-KW"/>
</dbReference>
<reference evidence="4" key="1">
    <citation type="submission" date="2016-11" db="EMBL/GenBank/DDBJ databases">
        <authorList>
            <person name="Varghese N."/>
            <person name="Submissions S."/>
        </authorList>
    </citation>
    <scope>NUCLEOTIDE SEQUENCE [LARGE SCALE GENOMIC DNA]</scope>
    <source>
        <strain evidence="4">DSM 18095</strain>
    </source>
</reference>
<dbReference type="InterPro" id="IPR013430">
    <property type="entry name" value="Toxin_antidote_HigA"/>
</dbReference>
<dbReference type="RefSeq" id="WP_072977561.1">
    <property type="nucleotide sequence ID" value="NZ_FQTY01000021.1"/>
</dbReference>
<dbReference type="InterPro" id="IPR010982">
    <property type="entry name" value="Lambda_DNA-bd_dom_sf"/>
</dbReference>
<dbReference type="EMBL" id="FQTY01000021">
    <property type="protein sequence ID" value="SHF12159.1"/>
    <property type="molecule type" value="Genomic_DNA"/>
</dbReference>
<name>A0A1M4Z262_9FIRM</name>
<dbReference type="STRING" id="1123404.SAMN02745784_02875"/>
<dbReference type="Pfam" id="PF01381">
    <property type="entry name" value="HTH_3"/>
    <property type="match status" value="1"/>
</dbReference>
<protein>
    <submittedName>
        <fullName evidence="3">HTH-type transcriptional regulator / antitoxin HigA</fullName>
    </submittedName>
</protein>
<dbReference type="InterPro" id="IPR001387">
    <property type="entry name" value="Cro/C1-type_HTH"/>
</dbReference>
<evidence type="ECO:0000256" key="1">
    <source>
        <dbReference type="ARBA" id="ARBA00023125"/>
    </source>
</evidence>
<dbReference type="SUPFAM" id="SSF47413">
    <property type="entry name" value="lambda repressor-like DNA-binding domains"/>
    <property type="match status" value="1"/>
</dbReference>
<dbReference type="Gene3D" id="1.10.260.40">
    <property type="entry name" value="lambda repressor-like DNA-binding domains"/>
    <property type="match status" value="1"/>
</dbReference>
<keyword evidence="1" id="KW-0238">DNA-binding</keyword>
<dbReference type="PROSITE" id="PS50943">
    <property type="entry name" value="HTH_CROC1"/>
    <property type="match status" value="1"/>
</dbReference>
<evidence type="ECO:0000313" key="4">
    <source>
        <dbReference type="Proteomes" id="UP000184114"/>
    </source>
</evidence>
<dbReference type="SMART" id="SM00530">
    <property type="entry name" value="HTH_XRE"/>
    <property type="match status" value="1"/>
</dbReference>
<feature type="domain" description="HTH cro/C1-type" evidence="2">
    <location>
        <begin position="20"/>
        <end position="74"/>
    </location>
</feature>
<dbReference type="GeneID" id="90994564"/>
<gene>
    <name evidence="3" type="ORF">SAMN02745784_02875</name>
</gene>
<evidence type="ECO:0000313" key="3">
    <source>
        <dbReference type="EMBL" id="SHF12159.1"/>
    </source>
</evidence>
<keyword evidence="4" id="KW-1185">Reference proteome</keyword>
<dbReference type="Proteomes" id="UP000184114">
    <property type="component" value="Unassembled WGS sequence"/>
</dbReference>
<dbReference type="PANTHER" id="PTHR36924">
    <property type="entry name" value="ANTITOXIN HIGA-1"/>
    <property type="match status" value="1"/>
</dbReference>
<accession>A0A1M4Z262</accession>
<proteinExistence type="predicted"/>
<dbReference type="CDD" id="cd00093">
    <property type="entry name" value="HTH_XRE"/>
    <property type="match status" value="1"/>
</dbReference>
<dbReference type="PANTHER" id="PTHR36924:SF1">
    <property type="entry name" value="ANTITOXIN HIGA-1"/>
    <property type="match status" value="1"/>
</dbReference>
<dbReference type="NCBIfam" id="TIGR02607">
    <property type="entry name" value="antidote_HigA"/>
    <property type="match status" value="1"/>
</dbReference>
<dbReference type="AlphaFoldDB" id="A0A1M4Z262"/>
<sequence>MIKEKIEYIASIAVPPGETLKEQIDSMGMTQVELAKRTGLTTKHINEIIKGKSPITQETSLKLEYVLGIPASFWNNLEANYQETKARIKAREEINNEMVIAREVPYPEIAKLGWIPSTRDIEEKVMNLRTFFGVASLNLLPETIKGAFAFRISEKYEASNYSLATWLRKGEIEAERIATETFNKSKLKKLIPKFRELTLEAPDVFYPKMVELCASCGIALVLVPHISKTYACGATNWVKSDRAIVQLSVRGARADIFWFTFFHEIAHIILHDRKEFHLQESKSGVCIEDEADNQAGNWLIPPEEYGKFVSTASYSHRENILLFAEQIDIHPCIVVGRLLHDKKIEYHQYNDLRPSFVIVSNKK</sequence>